<organism evidence="2 3">
    <name type="scientific">Brassica carinata</name>
    <name type="common">Ethiopian mustard</name>
    <name type="synonym">Abyssinian cabbage</name>
    <dbReference type="NCBI Taxonomy" id="52824"/>
    <lineage>
        <taxon>Eukaryota</taxon>
        <taxon>Viridiplantae</taxon>
        <taxon>Streptophyta</taxon>
        <taxon>Embryophyta</taxon>
        <taxon>Tracheophyta</taxon>
        <taxon>Spermatophyta</taxon>
        <taxon>Magnoliopsida</taxon>
        <taxon>eudicotyledons</taxon>
        <taxon>Gunneridae</taxon>
        <taxon>Pentapetalae</taxon>
        <taxon>rosids</taxon>
        <taxon>malvids</taxon>
        <taxon>Brassicales</taxon>
        <taxon>Brassicaceae</taxon>
        <taxon>Brassiceae</taxon>
        <taxon>Brassica</taxon>
    </lineage>
</organism>
<comment type="caution">
    <text evidence="2">The sequence shown here is derived from an EMBL/GenBank/DDBJ whole genome shotgun (WGS) entry which is preliminary data.</text>
</comment>
<proteinExistence type="predicted"/>
<dbReference type="EMBL" id="JAAMPC010000004">
    <property type="protein sequence ID" value="KAG2317242.1"/>
    <property type="molecule type" value="Genomic_DNA"/>
</dbReference>
<protein>
    <submittedName>
        <fullName evidence="2">Uncharacterized protein</fullName>
    </submittedName>
</protein>
<evidence type="ECO:0000313" key="2">
    <source>
        <dbReference type="EMBL" id="KAG2317242.1"/>
    </source>
</evidence>
<keyword evidence="1" id="KW-1133">Transmembrane helix</keyword>
<feature type="transmembrane region" description="Helical" evidence="1">
    <location>
        <begin position="30"/>
        <end position="51"/>
    </location>
</feature>
<keyword evidence="3" id="KW-1185">Reference proteome</keyword>
<evidence type="ECO:0000256" key="1">
    <source>
        <dbReference type="SAM" id="Phobius"/>
    </source>
</evidence>
<reference evidence="2 3" key="1">
    <citation type="submission" date="2020-02" db="EMBL/GenBank/DDBJ databases">
        <authorList>
            <person name="Ma Q."/>
            <person name="Huang Y."/>
            <person name="Song X."/>
            <person name="Pei D."/>
        </authorList>
    </citation>
    <scope>NUCLEOTIDE SEQUENCE [LARGE SCALE GENOMIC DNA]</scope>
    <source>
        <strain evidence="2">Sxm20200214</strain>
        <tissue evidence="2">Leaf</tissue>
    </source>
</reference>
<sequence length="68" mass="7824">MLTGIRTVHDESYVGLIPLSNLNSDFHSSLLSLISAILVSLTGCYNLSWIWQRKGEMWEEWRLKVGEE</sequence>
<keyword evidence="1" id="KW-0472">Membrane</keyword>
<name>A0A8X8B0E3_BRACI</name>
<keyword evidence="1" id="KW-0812">Transmembrane</keyword>
<evidence type="ECO:0000313" key="3">
    <source>
        <dbReference type="Proteomes" id="UP000886595"/>
    </source>
</evidence>
<dbReference type="Proteomes" id="UP000886595">
    <property type="component" value="Unassembled WGS sequence"/>
</dbReference>
<dbReference type="AlphaFoldDB" id="A0A8X8B0E3"/>
<gene>
    <name evidence="2" type="ORF">Bca52824_020364</name>
</gene>
<accession>A0A8X8B0E3</accession>